<dbReference type="GO" id="GO:0003723">
    <property type="term" value="F:RNA binding"/>
    <property type="evidence" value="ECO:0007669"/>
    <property type="project" value="UniProtKB-KW"/>
</dbReference>
<dbReference type="AlphaFoldDB" id="A0A3S3QUM7"/>
<dbReference type="SUPFAM" id="SSF55174">
    <property type="entry name" value="Alpha-L RNA-binding motif"/>
    <property type="match status" value="1"/>
</dbReference>
<dbReference type="CDD" id="cd00165">
    <property type="entry name" value="S4"/>
    <property type="match status" value="1"/>
</dbReference>
<organism evidence="3 4">
    <name type="scientific">Candidatus Electrothrix communis</name>
    <dbReference type="NCBI Taxonomy" id="1859133"/>
    <lineage>
        <taxon>Bacteria</taxon>
        <taxon>Pseudomonadati</taxon>
        <taxon>Thermodesulfobacteriota</taxon>
        <taxon>Desulfobulbia</taxon>
        <taxon>Desulfobulbales</taxon>
        <taxon>Desulfobulbaceae</taxon>
        <taxon>Candidatus Electrothrix</taxon>
    </lineage>
</organism>
<dbReference type="Pfam" id="PF01479">
    <property type="entry name" value="S4"/>
    <property type="match status" value="1"/>
</dbReference>
<dbReference type="EC" id="5.4.99.23" evidence="3"/>
<gene>
    <name evidence="3" type="ORF">VT98_14781</name>
</gene>
<reference evidence="3 4" key="1">
    <citation type="submission" date="2017-01" db="EMBL/GenBank/DDBJ databases">
        <title>The cable genome- insights into the physiology and evolution of filamentous bacteria capable of sulfide oxidation via long distance electron transfer.</title>
        <authorList>
            <person name="Schreiber L."/>
            <person name="Bjerg J.T."/>
            <person name="Boggild A."/>
            <person name="Van De Vossenberg J."/>
            <person name="Meysman F."/>
            <person name="Nielsen L.P."/>
            <person name="Schramm A."/>
            <person name="Kjeldsen K.U."/>
        </authorList>
    </citation>
    <scope>NUCLEOTIDE SEQUENCE [LARGE SCALE GENOMIC DNA]</scope>
    <source>
        <strain evidence="3">A1</strain>
    </source>
</reference>
<comment type="caution">
    <text evidence="3">The sequence shown here is derived from an EMBL/GenBank/DDBJ whole genome shotgun (WGS) entry which is preliminary data.</text>
</comment>
<evidence type="ECO:0000313" key="4">
    <source>
        <dbReference type="Proteomes" id="UP000288086"/>
    </source>
</evidence>
<keyword evidence="3" id="KW-0413">Isomerase</keyword>
<dbReference type="SMART" id="SM00363">
    <property type="entry name" value="S4"/>
    <property type="match status" value="1"/>
</dbReference>
<evidence type="ECO:0000313" key="3">
    <source>
        <dbReference type="EMBL" id="RWX42873.1"/>
    </source>
</evidence>
<keyword evidence="1" id="KW-0694">RNA-binding</keyword>
<accession>A0A3S3QUM7</accession>
<protein>
    <submittedName>
        <fullName evidence="3">S4 domain-containing protein</fullName>
        <ecNumber evidence="3">5.4.99.23</ecNumber>
    </submittedName>
</protein>
<dbReference type="EMBL" id="MTKP01000478">
    <property type="protein sequence ID" value="RWX42873.1"/>
    <property type="molecule type" value="Genomic_DNA"/>
</dbReference>
<dbReference type="Proteomes" id="UP000288086">
    <property type="component" value="Unassembled WGS sequence"/>
</dbReference>
<evidence type="ECO:0000256" key="1">
    <source>
        <dbReference type="PROSITE-ProRule" id="PRU00182"/>
    </source>
</evidence>
<feature type="domain" description="RNA-binding S4" evidence="2">
    <location>
        <begin position="1"/>
        <end position="55"/>
    </location>
</feature>
<feature type="non-terminal residue" evidence="3">
    <location>
        <position position="57"/>
    </location>
</feature>
<sequence>MRLDHYLALHFPEHSRSSLGKHILSSHILVNDRAVKAGYRVHPGDVVQVDLPPLTDD</sequence>
<dbReference type="InterPro" id="IPR036986">
    <property type="entry name" value="S4_RNA-bd_sf"/>
</dbReference>
<proteinExistence type="predicted"/>
<name>A0A3S3QUM7_9BACT</name>
<dbReference type="PROSITE" id="PS50889">
    <property type="entry name" value="S4"/>
    <property type="match status" value="1"/>
</dbReference>
<dbReference type="InterPro" id="IPR002942">
    <property type="entry name" value="S4_RNA-bd"/>
</dbReference>
<dbReference type="GO" id="GO:0160140">
    <property type="term" value="F:23S rRNA pseudouridine(1911/1915/1917) synthase activity"/>
    <property type="evidence" value="ECO:0007669"/>
    <property type="project" value="UniProtKB-EC"/>
</dbReference>
<keyword evidence="4" id="KW-1185">Reference proteome</keyword>
<dbReference type="Gene3D" id="3.10.290.10">
    <property type="entry name" value="RNA-binding S4 domain"/>
    <property type="match status" value="1"/>
</dbReference>
<evidence type="ECO:0000259" key="2">
    <source>
        <dbReference type="SMART" id="SM00363"/>
    </source>
</evidence>